<dbReference type="GO" id="GO:0004527">
    <property type="term" value="F:exonuclease activity"/>
    <property type="evidence" value="ECO:0007669"/>
    <property type="project" value="UniProtKB-KW"/>
</dbReference>
<keyword evidence="2" id="KW-1185">Reference proteome</keyword>
<organism evidence="1 2">
    <name type="scientific">Bartonella grahamii (strain as4aup)</name>
    <dbReference type="NCBI Taxonomy" id="634504"/>
    <lineage>
        <taxon>Bacteria</taxon>
        <taxon>Pseudomonadati</taxon>
        <taxon>Pseudomonadota</taxon>
        <taxon>Alphaproteobacteria</taxon>
        <taxon>Hyphomicrobiales</taxon>
        <taxon>Bartonellaceae</taxon>
        <taxon>Bartonella</taxon>
    </lineage>
</organism>
<reference evidence="1 2" key="1">
    <citation type="journal article" date="2009" name="PLoS Genet.">
        <title>Run-off replication of host-adaptability genes is associated with gene transfer agents in the genome of mouse-infecting Bartonella grahamii.</title>
        <authorList>
            <person name="Berglund E.C."/>
            <person name="Frank A.C."/>
            <person name="Calteau A."/>
            <person name="Vinnere Pettersson O."/>
            <person name="Granberg F."/>
            <person name="Eriksson A.-S."/>
            <person name="Naeslund K."/>
            <person name="Holmberg M."/>
            <person name="Lindroos H."/>
            <person name="Andersson S.G."/>
        </authorList>
    </citation>
    <scope>NUCLEOTIDE SEQUENCE [LARGE SCALE GENOMIC DNA]</scope>
    <source>
        <strain evidence="2">as4aup</strain>
    </source>
</reference>
<evidence type="ECO:0000313" key="1">
    <source>
        <dbReference type="EMBL" id="ACS50647.1"/>
    </source>
</evidence>
<accession>C6ABT1</accession>
<keyword evidence="1" id="KW-0269">Exonuclease</keyword>
<dbReference type="AlphaFoldDB" id="C6ABT1"/>
<dbReference type="EMBL" id="CP001562">
    <property type="protein sequence ID" value="ACS50647.1"/>
    <property type="molecule type" value="Genomic_DNA"/>
</dbReference>
<keyword evidence="1" id="KW-0540">Nuclease</keyword>
<dbReference type="Proteomes" id="UP000001489">
    <property type="component" value="Chromosome"/>
</dbReference>
<protein>
    <submittedName>
        <fullName evidence="1">Phage related exonuclease</fullName>
    </submittedName>
</protein>
<keyword evidence="1" id="KW-0378">Hydrolase</keyword>
<gene>
    <name evidence="1" type="ordered locus">Bgr_02930</name>
</gene>
<evidence type="ECO:0000313" key="2">
    <source>
        <dbReference type="Proteomes" id="UP000001489"/>
    </source>
</evidence>
<dbReference type="HOGENOM" id="CLU_3180600_0_0_5"/>
<name>C6ABT1_BARGA</name>
<sequence length="46" mass="5619">MLYWLRFQKRLKQINQAIEIFLEAIAQEIQKILTKSRLKIWEVLSS</sequence>
<proteinExistence type="predicted"/>
<dbReference type="KEGG" id="bgr:Bgr_02930"/>